<dbReference type="EMBL" id="GBRH01225177">
    <property type="protein sequence ID" value="JAD72718.1"/>
    <property type="molecule type" value="Transcribed_RNA"/>
</dbReference>
<reference evidence="1" key="2">
    <citation type="journal article" date="2015" name="Data Brief">
        <title>Shoot transcriptome of the giant reed, Arundo donax.</title>
        <authorList>
            <person name="Barrero R.A."/>
            <person name="Guerrero F.D."/>
            <person name="Moolhuijzen P."/>
            <person name="Goolsby J.A."/>
            <person name="Tidwell J."/>
            <person name="Bellgard S.E."/>
            <person name="Bellgard M.I."/>
        </authorList>
    </citation>
    <scope>NUCLEOTIDE SEQUENCE</scope>
    <source>
        <tissue evidence="1">Shoot tissue taken approximately 20 cm above the soil surface</tissue>
    </source>
</reference>
<proteinExistence type="predicted"/>
<organism evidence="1">
    <name type="scientific">Arundo donax</name>
    <name type="common">Giant reed</name>
    <name type="synonym">Donax arundinaceus</name>
    <dbReference type="NCBI Taxonomy" id="35708"/>
    <lineage>
        <taxon>Eukaryota</taxon>
        <taxon>Viridiplantae</taxon>
        <taxon>Streptophyta</taxon>
        <taxon>Embryophyta</taxon>
        <taxon>Tracheophyta</taxon>
        <taxon>Spermatophyta</taxon>
        <taxon>Magnoliopsida</taxon>
        <taxon>Liliopsida</taxon>
        <taxon>Poales</taxon>
        <taxon>Poaceae</taxon>
        <taxon>PACMAD clade</taxon>
        <taxon>Arundinoideae</taxon>
        <taxon>Arundineae</taxon>
        <taxon>Arundo</taxon>
    </lineage>
</organism>
<reference evidence="1" key="1">
    <citation type="submission" date="2014-09" db="EMBL/GenBank/DDBJ databases">
        <authorList>
            <person name="Magalhaes I.L.F."/>
            <person name="Oliveira U."/>
            <person name="Santos F.R."/>
            <person name="Vidigal T.H.D.A."/>
            <person name="Brescovit A.D."/>
            <person name="Santos A.J."/>
        </authorList>
    </citation>
    <scope>NUCLEOTIDE SEQUENCE</scope>
    <source>
        <tissue evidence="1">Shoot tissue taken approximately 20 cm above the soil surface</tissue>
    </source>
</reference>
<sequence>MEHVLAMKRRATSMIF</sequence>
<name>A0A0A9CE35_ARUDO</name>
<accession>A0A0A9CE35</accession>
<protein>
    <submittedName>
        <fullName evidence="1">Uncharacterized protein</fullName>
    </submittedName>
</protein>
<dbReference type="AlphaFoldDB" id="A0A0A9CE35"/>
<evidence type="ECO:0000313" key="1">
    <source>
        <dbReference type="EMBL" id="JAD72718.1"/>
    </source>
</evidence>